<evidence type="ECO:0008006" key="4">
    <source>
        <dbReference type="Google" id="ProtNLM"/>
    </source>
</evidence>
<evidence type="ECO:0000313" key="2">
    <source>
        <dbReference type="EMBL" id="OHU97623.1"/>
    </source>
</evidence>
<dbReference type="SUPFAM" id="SSF54001">
    <property type="entry name" value="Cysteine proteinases"/>
    <property type="match status" value="1"/>
</dbReference>
<dbReference type="GO" id="GO:0016407">
    <property type="term" value="F:acetyltransferase activity"/>
    <property type="evidence" value="ECO:0007669"/>
    <property type="project" value="InterPro"/>
</dbReference>
<dbReference type="Gene3D" id="3.30.2140.20">
    <property type="match status" value="1"/>
</dbReference>
<sequence>MLELQSSTIAKYISHYLSGFSIDAPIGTLSFVQALQAQHLAMYSFSSINAMQGAYLSLEPEELFERLIVQRQGGYCFEHNRVMYLALQALGYQVRPALARVMLSGKTDNPRTHRVTLLTHEGNTYVVDVGFGVQGFILPLAIDHNHSVNEGPNHYQIERTAAHAKVSLSAPQSLTLYEIDLAKVFEEDCEVGHFYSHQHPKASFVNNLVVSRIDDGQRYLIRNTTFLHVDERNQTQSEQVIGSVFQLQQLLQRHFNITASEEHLNKVFDKVQRRQLARAG</sequence>
<accession>A0A1S1NGH6</accession>
<comment type="similarity">
    <text evidence="1">Belongs to the arylamine N-acetyltransferase family.</text>
</comment>
<evidence type="ECO:0000256" key="1">
    <source>
        <dbReference type="ARBA" id="ARBA00006547"/>
    </source>
</evidence>
<dbReference type="InterPro" id="IPR038765">
    <property type="entry name" value="Papain-like_cys_pep_sf"/>
</dbReference>
<reference evidence="2 3" key="1">
    <citation type="submission" date="2016-10" db="EMBL/GenBank/DDBJ databases">
        <title>Pseudoalteromonas amylolytica sp. nov., isolated from the surface seawater.</title>
        <authorList>
            <person name="Wu Y.-H."/>
            <person name="Cheng H."/>
            <person name="Jin X.-B."/>
            <person name="Wang C.-S."/>
            <person name="Xu X.-W."/>
        </authorList>
    </citation>
    <scope>NUCLEOTIDE SEQUENCE [LARGE SCALE GENOMIC DNA]</scope>
    <source>
        <strain evidence="2 3">JCM 12483</strain>
    </source>
</reference>
<gene>
    <name evidence="2" type="ORF">BIW53_01640</name>
</gene>
<organism evidence="2 3">
    <name type="scientific">Pseudoalteromonas byunsanensis</name>
    <dbReference type="NCBI Taxonomy" id="327939"/>
    <lineage>
        <taxon>Bacteria</taxon>
        <taxon>Pseudomonadati</taxon>
        <taxon>Pseudomonadota</taxon>
        <taxon>Gammaproteobacteria</taxon>
        <taxon>Alteromonadales</taxon>
        <taxon>Pseudoalteromonadaceae</taxon>
        <taxon>Pseudoalteromonas</taxon>
    </lineage>
</organism>
<evidence type="ECO:0000313" key="3">
    <source>
        <dbReference type="Proteomes" id="UP000180253"/>
    </source>
</evidence>
<dbReference type="InterPro" id="IPR001447">
    <property type="entry name" value="Arylamine_N-AcTrfase"/>
</dbReference>
<dbReference type="OrthoDB" id="7181050at2"/>
<dbReference type="InterPro" id="IPR053710">
    <property type="entry name" value="Arylamine_NAT_domain_sf"/>
</dbReference>
<dbReference type="EMBL" id="MNAN01000010">
    <property type="protein sequence ID" value="OHU97623.1"/>
    <property type="molecule type" value="Genomic_DNA"/>
</dbReference>
<keyword evidence="3" id="KW-1185">Reference proteome</keyword>
<dbReference type="STRING" id="327939.BIW53_01640"/>
<comment type="caution">
    <text evidence="2">The sequence shown here is derived from an EMBL/GenBank/DDBJ whole genome shotgun (WGS) entry which is preliminary data.</text>
</comment>
<dbReference type="PANTHER" id="PTHR11786">
    <property type="entry name" value="N-HYDROXYARYLAMINE O-ACETYLTRANSFERASE"/>
    <property type="match status" value="1"/>
</dbReference>
<dbReference type="AlphaFoldDB" id="A0A1S1NGH6"/>
<dbReference type="RefSeq" id="WP_070990019.1">
    <property type="nucleotide sequence ID" value="NZ_CBCSHD010000003.1"/>
</dbReference>
<dbReference type="Pfam" id="PF00797">
    <property type="entry name" value="Acetyltransf_2"/>
    <property type="match status" value="1"/>
</dbReference>
<name>A0A1S1NGH6_9GAMM</name>
<proteinExistence type="inferred from homology"/>
<dbReference type="PANTHER" id="PTHR11786:SF0">
    <property type="entry name" value="ARYLAMINE N-ACETYLTRANSFERASE 4-RELATED"/>
    <property type="match status" value="1"/>
</dbReference>
<protein>
    <recommendedName>
        <fullName evidence="4">Arylamine N-acetyltransferase</fullName>
    </recommendedName>
</protein>
<dbReference type="Proteomes" id="UP000180253">
    <property type="component" value="Unassembled WGS sequence"/>
</dbReference>